<evidence type="ECO:0000259" key="2">
    <source>
        <dbReference type="Pfam" id="PF13205"/>
    </source>
</evidence>
<dbReference type="AlphaFoldDB" id="A0A3R5UQR6"/>
<evidence type="ECO:0000313" key="4">
    <source>
        <dbReference type="Proteomes" id="UP000287701"/>
    </source>
</evidence>
<feature type="domain" description="SbsA Ig-like" evidence="2">
    <location>
        <begin position="29"/>
        <end position="133"/>
    </location>
</feature>
<organism evidence="3 4">
    <name type="scientific">Ornithobacterium rhinotracheale</name>
    <dbReference type="NCBI Taxonomy" id="28251"/>
    <lineage>
        <taxon>Bacteria</taxon>
        <taxon>Pseudomonadati</taxon>
        <taxon>Bacteroidota</taxon>
        <taxon>Flavobacteriia</taxon>
        <taxon>Flavobacteriales</taxon>
        <taxon>Weeksellaceae</taxon>
        <taxon>Ornithobacterium</taxon>
    </lineage>
</organism>
<dbReference type="EMBL" id="CP035107">
    <property type="protein sequence ID" value="QAR30005.1"/>
    <property type="molecule type" value="Genomic_DNA"/>
</dbReference>
<sequence length="536" mass="61873">MKKYIFYIASILLFVQCAQRGTPSGGLKDITPPKLVRAVPDTLSTNVSTKLKEINLYFDELVQLRDYSKNIIISPPVEPTPTFLPAGTASHKVQVKFNDTLRPNTTYTINFGKSIVDNNEGNPYSFFTYVFSTGKTIDSLTLSGEVKDMMSNEPLKDIVVALYEVGKNYSDSVVFKEKPYYIAKVDSANRYEFKYLKAGKFRLVAFEDKVPNVKIDLKQEKMAFASEIIDTQTTRVAATLALFTPEQGYRYQDGKQEGYGRINFYVMGNPEKMEVKPISHDLGELLQIHRAYSDTLQMYFNPEKANFKDKRTRLKFTLTHDAVTDSISTVLYDNSIKYNFKVYGGTDDMTPAKKLQIGADYPIDTFNTKFISVKKDSVALDFTVKKINYRKLQIDFPIQWESKYQVELLPGAITNWFGKENDTVAIDFGTKRERDYGNLELILQNKPDSPFWLKLFDSSSKEIYSIYTTDSKFDFKFLPPKKYHFQIWVDENKNKRYDTGNILENRQPEPVYIYPDPINVKAFWDVKETWVLPKKE</sequence>
<accession>A0A3R5UQR6</accession>
<dbReference type="Proteomes" id="UP000287701">
    <property type="component" value="Chromosome"/>
</dbReference>
<proteinExistence type="predicted"/>
<dbReference type="InterPro" id="IPR032812">
    <property type="entry name" value="SbsA_Ig"/>
</dbReference>
<evidence type="ECO:0000256" key="1">
    <source>
        <dbReference type="ARBA" id="ARBA00022729"/>
    </source>
</evidence>
<keyword evidence="1" id="KW-0732">Signal</keyword>
<reference evidence="3 4" key="1">
    <citation type="submission" date="2019-01" db="EMBL/GenBank/DDBJ databases">
        <title>Whole Genome of Ornithobacterium rhinotracheale FARPER-174b.</title>
        <authorList>
            <person name="Tataje-Lavanda L.A."/>
            <person name="Montalvan A."/>
            <person name="Montesinos R."/>
            <person name="Zimic M."/>
            <person name="Fernandez-Sanchez M."/>
            <person name="Fernandez-Diaz M."/>
        </authorList>
    </citation>
    <scope>NUCLEOTIDE SEQUENCE [LARGE SCALE GENOMIC DNA]</scope>
    <source>
        <strain evidence="3 4">FARPER-174b</strain>
    </source>
</reference>
<dbReference type="OrthoDB" id="9809989at2"/>
<dbReference type="Pfam" id="PF13205">
    <property type="entry name" value="Big_5"/>
    <property type="match status" value="1"/>
</dbReference>
<gene>
    <name evidence="3" type="ORF">EQP59_00825</name>
</gene>
<protein>
    <recommendedName>
        <fullName evidence="2">SbsA Ig-like domain-containing protein</fullName>
    </recommendedName>
</protein>
<name>A0A3R5UQR6_ORNRH</name>
<dbReference type="RefSeq" id="WP_128500516.1">
    <property type="nucleotide sequence ID" value="NZ_CP035107.1"/>
</dbReference>
<evidence type="ECO:0000313" key="3">
    <source>
        <dbReference type="EMBL" id="QAR30005.1"/>
    </source>
</evidence>